<feature type="repeat" description="WD" evidence="20">
    <location>
        <begin position="694"/>
        <end position="716"/>
    </location>
</feature>
<feature type="compositionally biased region" description="Polar residues" evidence="21">
    <location>
        <begin position="848"/>
        <end position="857"/>
    </location>
</feature>
<evidence type="ECO:0000256" key="10">
    <source>
        <dbReference type="ARBA" id="ARBA00022824"/>
    </source>
</evidence>
<evidence type="ECO:0000256" key="22">
    <source>
        <dbReference type="SAM" id="Phobius"/>
    </source>
</evidence>
<evidence type="ECO:0000256" key="21">
    <source>
        <dbReference type="SAM" id="MobiDB-lite"/>
    </source>
</evidence>
<dbReference type="Pfam" id="PF12349">
    <property type="entry name" value="Sterol-sensing"/>
    <property type="match status" value="1"/>
</dbReference>
<dbReference type="GO" id="GO:0032934">
    <property type="term" value="F:sterol binding"/>
    <property type="evidence" value="ECO:0007669"/>
    <property type="project" value="InterPro"/>
</dbReference>
<sequence>MIAYIVIFYLVSVAFGRSNLVKSGYTLGLAAIFLSIACFTTTWGITDKLSITFNNVPWYLLLLIVNLACLENIFLLANAVLDAGCDMDVKEKISRGLQSVGLPMTATLMAELLILTVGTAMDIVVIKELCLFLKVALVVDYVLEMTFVIAVLSIDIKRLELADLDDRQMSKRLHELANHETDVNQRPPKFCAIHDTADENKSKSCAECKDYKTHRVFNALIVAKAYIPDHQPDVYNLSKQFWSIVNPEKEAVWIEVHSPSLFIYDSNTAHLETYVNKIREHYRKTLLTVRYKPKAPPSLFRLFINSIIEKILIFLLSINIPVLILWLCLIAIITWMTPKWREQWLVPLLIRTFNRSVLAIIGFLLSIHGLYKGYIKSIRSKWEYDDGAIMAQVIFNKEHSYIKGIHVQTLSHQHVADIQSLSVNADGSLVSCGQEGRLVLWDVAKAIWIARLDKVYSRGGSLRALLNPTYRHKQARKRQQPILMPSHRSPRPLCAKVDRGNKWIATAYDDQTIRIWDLAEGILIHEIAIDSYQFQSDNTKPICNRFHPIPEGSVQQQQRNNDRIVDIQFIAGGAVNNRYHRHSDLKGYQNCILSVHKSGLIREWDVLSGECLQTIETGHTRIVTQIHVVDDDTKGPYRHSGITWIFTASRDGTIKCWERCLRENSTWTLVYTIEQDSPVTSIAADTPVGDMGILVSGTLDGTVKVWSFETGELVCTLSEGKAHTMMKKDRTAGSIHHFSNYSDILSDNTMSDTDSVTNYHSIEDKKNHRGAIYQLVVTRYCEVENGSCLCKGNDVVCSGNGFLVASSSVAENKVNAWRLERKGSEGSCTLLPRDYHRKQYKRHKMDEGNSNSESTPKQRLRSPSLPKKIMGRYPSKVSDSTSSSGIVDIEQATDGLQMSFVPVFLGKVDQPASQGLVFCDKVLAGVRRQKTHPMEWEAWFAPLQYIDSAVDRERIKIPVEIFSLDQSKEYDSHRTLTSFLSLFRSRKTTTTEVVVTNHSSPRPGRLFNKADDLVDEDDGEAGENLPFSNIRHIVPLNDCGFACDYGNFIKLVYIDDKQSLTNKKRQKARGLEEKQHQQGQTHEANYGFSLEARCIHCQGNREDCIYCQEDDSSQIGYGRGSKPVINCSSRHNCSKTADCAAATAAIASPPSSSNLSSSLGQWL</sequence>
<evidence type="ECO:0000256" key="20">
    <source>
        <dbReference type="PROSITE-ProRule" id="PRU00221"/>
    </source>
</evidence>
<evidence type="ECO:0000256" key="3">
    <source>
        <dbReference type="ARBA" id="ARBA00004653"/>
    </source>
</evidence>
<gene>
    <name evidence="24" type="ORF">G6F64_010717</name>
</gene>
<dbReference type="PROSITE" id="PS50082">
    <property type="entry name" value="WD_REPEATS_2"/>
    <property type="match status" value="2"/>
</dbReference>
<dbReference type="GO" id="GO:0032933">
    <property type="term" value="P:SREBP signaling pathway"/>
    <property type="evidence" value="ECO:0007669"/>
    <property type="project" value="InterPro"/>
</dbReference>
<evidence type="ECO:0000259" key="23">
    <source>
        <dbReference type="PROSITE" id="PS50156"/>
    </source>
</evidence>
<feature type="transmembrane region" description="Helical" evidence="22">
    <location>
        <begin position="102"/>
        <end position="125"/>
    </location>
</feature>
<dbReference type="EMBL" id="JAANQT010002315">
    <property type="protein sequence ID" value="KAG1302686.1"/>
    <property type="molecule type" value="Genomic_DNA"/>
</dbReference>
<feature type="transmembrane region" description="Helical" evidence="22">
    <location>
        <begin position="353"/>
        <end position="371"/>
    </location>
</feature>
<keyword evidence="14" id="KW-0446">Lipid-binding</keyword>
<evidence type="ECO:0000256" key="11">
    <source>
        <dbReference type="ARBA" id="ARBA00022989"/>
    </source>
</evidence>
<evidence type="ECO:0000313" key="25">
    <source>
        <dbReference type="Proteomes" id="UP000716291"/>
    </source>
</evidence>
<accession>A0A9P6X139</accession>
<evidence type="ECO:0000256" key="15">
    <source>
        <dbReference type="ARBA" id="ARBA00023136"/>
    </source>
</evidence>
<evidence type="ECO:0000256" key="19">
    <source>
        <dbReference type="ARBA" id="ARBA00045958"/>
    </source>
</evidence>
<feature type="transmembrane region" description="Helical" evidence="22">
    <location>
        <begin position="25"/>
        <end position="46"/>
    </location>
</feature>
<reference evidence="24" key="1">
    <citation type="journal article" date="2020" name="Microb. Genom.">
        <title>Genetic diversity of clinical and environmental Mucorales isolates obtained from an investigation of mucormycosis cases among solid organ transplant recipients.</title>
        <authorList>
            <person name="Nguyen M.H."/>
            <person name="Kaul D."/>
            <person name="Muto C."/>
            <person name="Cheng S.J."/>
            <person name="Richter R.A."/>
            <person name="Bruno V.M."/>
            <person name="Liu G."/>
            <person name="Beyhan S."/>
            <person name="Sundermann A.J."/>
            <person name="Mounaud S."/>
            <person name="Pasculle A.W."/>
            <person name="Nierman W.C."/>
            <person name="Driscoll E."/>
            <person name="Cumbie R."/>
            <person name="Clancy C.J."/>
            <person name="Dupont C.L."/>
        </authorList>
    </citation>
    <scope>NUCLEOTIDE SEQUENCE</scope>
    <source>
        <strain evidence="24">GL11</strain>
    </source>
</reference>
<keyword evidence="15 22" id="KW-0472">Membrane</keyword>
<evidence type="ECO:0000256" key="16">
    <source>
        <dbReference type="ARBA" id="ARBA00023166"/>
    </source>
</evidence>
<comment type="subcellular location">
    <subcellularLocation>
        <location evidence="2">Cytoplasmic vesicle</location>
        <location evidence="2">COPII-coated vesicle membrane</location>
        <topology evidence="2">Multi-pass membrane protein</topology>
    </subcellularLocation>
    <subcellularLocation>
        <location evidence="1">Endoplasmic reticulum membrane</location>
        <topology evidence="1">Multi-pass membrane protein</topology>
    </subcellularLocation>
    <subcellularLocation>
        <location evidence="3">Golgi apparatus membrane</location>
        <topology evidence="3">Multi-pass membrane protein</topology>
    </subcellularLocation>
</comment>
<evidence type="ECO:0000256" key="6">
    <source>
        <dbReference type="ARBA" id="ARBA00022548"/>
    </source>
</evidence>
<keyword evidence="16" id="KW-1207">Sterol metabolism</keyword>
<dbReference type="Pfam" id="PF00400">
    <property type="entry name" value="WD40"/>
    <property type="match status" value="4"/>
</dbReference>
<evidence type="ECO:0000256" key="7">
    <source>
        <dbReference type="ARBA" id="ARBA00022574"/>
    </source>
</evidence>
<keyword evidence="6" id="KW-0153">Cholesterol metabolism</keyword>
<organism evidence="24 25">
    <name type="scientific">Rhizopus oryzae</name>
    <name type="common">Mucormycosis agent</name>
    <name type="synonym">Rhizopus arrhizus var. delemar</name>
    <dbReference type="NCBI Taxonomy" id="64495"/>
    <lineage>
        <taxon>Eukaryota</taxon>
        <taxon>Fungi</taxon>
        <taxon>Fungi incertae sedis</taxon>
        <taxon>Mucoromycota</taxon>
        <taxon>Mucoromycotina</taxon>
        <taxon>Mucoromycetes</taxon>
        <taxon>Mucorales</taxon>
        <taxon>Mucorineae</taxon>
        <taxon>Rhizopodaceae</taxon>
        <taxon>Rhizopus</taxon>
    </lineage>
</organism>
<feature type="transmembrane region" description="Helical" evidence="22">
    <location>
        <begin position="131"/>
        <end position="154"/>
    </location>
</feature>
<keyword evidence="9" id="KW-0677">Repeat</keyword>
<evidence type="ECO:0000256" key="12">
    <source>
        <dbReference type="ARBA" id="ARBA00023034"/>
    </source>
</evidence>
<evidence type="ECO:0000256" key="18">
    <source>
        <dbReference type="ARBA" id="ARBA00023221"/>
    </source>
</evidence>
<dbReference type="InterPro" id="IPR020472">
    <property type="entry name" value="WD40_PAC1"/>
</dbReference>
<keyword evidence="17" id="KW-0325">Glycoprotein</keyword>
<dbReference type="Gene3D" id="2.130.10.10">
    <property type="entry name" value="YVTN repeat-like/Quinoprotein amine dehydrogenase"/>
    <property type="match status" value="2"/>
</dbReference>
<dbReference type="Proteomes" id="UP000716291">
    <property type="component" value="Unassembled WGS sequence"/>
</dbReference>
<dbReference type="GO" id="GO:0032936">
    <property type="term" value="C:SREBP-SCAP complex"/>
    <property type="evidence" value="ECO:0007669"/>
    <property type="project" value="TreeGrafter"/>
</dbReference>
<dbReference type="SUPFAM" id="SSF50978">
    <property type="entry name" value="WD40 repeat-like"/>
    <property type="match status" value="1"/>
</dbReference>
<keyword evidence="25" id="KW-1185">Reference proteome</keyword>
<dbReference type="SUPFAM" id="SSF82866">
    <property type="entry name" value="Multidrug efflux transporter AcrB transmembrane domain"/>
    <property type="match status" value="1"/>
</dbReference>
<keyword evidence="12" id="KW-0333">Golgi apparatus</keyword>
<evidence type="ECO:0000256" key="8">
    <source>
        <dbReference type="ARBA" id="ARBA00022692"/>
    </source>
</evidence>
<dbReference type="InterPro" id="IPR036322">
    <property type="entry name" value="WD40_repeat_dom_sf"/>
</dbReference>
<dbReference type="PRINTS" id="PR00320">
    <property type="entry name" value="GPROTEINBRPT"/>
</dbReference>
<dbReference type="InterPro" id="IPR000731">
    <property type="entry name" value="SSD"/>
</dbReference>
<keyword evidence="18" id="KW-0753">Steroid metabolism</keyword>
<proteinExistence type="inferred from homology"/>
<evidence type="ECO:0000256" key="5">
    <source>
        <dbReference type="ARBA" id="ARBA00019541"/>
    </source>
</evidence>
<comment type="function">
    <text evidence="19">Escort protein required for cholesterol as well as lipid homeostasis. Regulates export of the SCAP-SREBP complex from the endoplasmic reticulum to the Golgi upon low cholesterol, thereby regulating the processing of sterol regulatory element-binding proteins (SREBPs) SREBF1/SREBP1 and SREBF2/SREBP2. At high sterol concentrations, formation of a ternary complex with INSIG (INSIG1 or INSIG2) leads to mask the ER export signal in SCAP, promoting retention of the complex in the endoplasmic reticulum. Low sterol concentrations trigger release of INSIG, a conformational change in the SSD domain of SCAP, unmasking of the ER export signal, promoting recruitment into COPII-coated vesicles and transport of the SCAP-SREBP to the Golgi: in the Golgi, SREBPs are then processed, releasing the transcription factor fragment of SREBPs from the membrane, its import into the nucleus and up-regulation of LDLR, INSIG1 and the mevalonate pathway. Binds cholesterol via its SSD domain.</text>
</comment>
<evidence type="ECO:0000256" key="1">
    <source>
        <dbReference type="ARBA" id="ARBA00004477"/>
    </source>
</evidence>
<keyword evidence="11 22" id="KW-1133">Transmembrane helix</keyword>
<feature type="region of interest" description="Disordered" evidence="21">
    <location>
        <begin position="839"/>
        <end position="884"/>
    </location>
</feature>
<dbReference type="GO" id="GO:0005789">
    <property type="term" value="C:endoplasmic reticulum membrane"/>
    <property type="evidence" value="ECO:0007669"/>
    <property type="project" value="UniProtKB-SubCell"/>
</dbReference>
<keyword evidence="7 20" id="KW-0853">WD repeat</keyword>
<keyword evidence="10" id="KW-0256">Endoplasmic reticulum</keyword>
<feature type="domain" description="SSD" evidence="23">
    <location>
        <begin position="1"/>
        <end position="154"/>
    </location>
</feature>
<dbReference type="InterPro" id="IPR001680">
    <property type="entry name" value="WD40_rpt"/>
</dbReference>
<dbReference type="PANTHER" id="PTHR46378:SF1">
    <property type="entry name" value="STEROL REGULATORY ELEMENT-BINDING PROTEIN CLEAVAGE-ACTIVATING PROTEIN"/>
    <property type="match status" value="1"/>
</dbReference>
<keyword evidence="8 22" id="KW-0812">Transmembrane</keyword>
<dbReference type="SMART" id="SM00320">
    <property type="entry name" value="WD40"/>
    <property type="match status" value="5"/>
</dbReference>
<comment type="caution">
    <text evidence="24">The sequence shown here is derived from an EMBL/GenBank/DDBJ whole genome shotgun (WGS) entry which is preliminary data.</text>
</comment>
<keyword evidence="13" id="KW-0443">Lipid metabolism</keyword>
<comment type="similarity">
    <text evidence="4">Belongs to the WD repeat SCAP family.</text>
</comment>
<evidence type="ECO:0000256" key="17">
    <source>
        <dbReference type="ARBA" id="ARBA00023180"/>
    </source>
</evidence>
<feature type="transmembrane region" description="Helical" evidence="22">
    <location>
        <begin position="311"/>
        <end position="333"/>
    </location>
</feature>
<evidence type="ECO:0000313" key="24">
    <source>
        <dbReference type="EMBL" id="KAG1302686.1"/>
    </source>
</evidence>
<evidence type="ECO:0000256" key="2">
    <source>
        <dbReference type="ARBA" id="ARBA00004557"/>
    </source>
</evidence>
<dbReference type="InterPro" id="IPR030225">
    <property type="entry name" value="SCAP"/>
</dbReference>
<dbReference type="GO" id="GO:0000139">
    <property type="term" value="C:Golgi membrane"/>
    <property type="evidence" value="ECO:0007669"/>
    <property type="project" value="UniProtKB-SubCell"/>
</dbReference>
<dbReference type="GO" id="GO:0012507">
    <property type="term" value="C:ER to Golgi transport vesicle membrane"/>
    <property type="evidence" value="ECO:0007669"/>
    <property type="project" value="UniProtKB-SubCell"/>
</dbReference>
<protein>
    <recommendedName>
        <fullName evidence="5">Sterol regulatory element-binding protein cleavage-activating protein</fullName>
    </recommendedName>
</protein>
<dbReference type="OrthoDB" id="6510177at2759"/>
<dbReference type="PANTHER" id="PTHR46378">
    <property type="entry name" value="STEROL REGULATORY ELEMENT-BINDING PROTEIN CLEAVAGE-ACTIVATING PROTEIN"/>
    <property type="match status" value="1"/>
</dbReference>
<feature type="transmembrane region" description="Helical" evidence="22">
    <location>
        <begin position="58"/>
        <end position="81"/>
    </location>
</feature>
<feature type="repeat" description="WD" evidence="20">
    <location>
        <begin position="504"/>
        <end position="526"/>
    </location>
</feature>
<dbReference type="InterPro" id="IPR053958">
    <property type="entry name" value="HMGCR/SNAP/NPC1-like_SSD"/>
</dbReference>
<evidence type="ECO:0000256" key="14">
    <source>
        <dbReference type="ARBA" id="ARBA00023121"/>
    </source>
</evidence>
<evidence type="ECO:0000256" key="4">
    <source>
        <dbReference type="ARBA" id="ARBA00007410"/>
    </source>
</evidence>
<dbReference type="GO" id="GO:0045540">
    <property type="term" value="P:regulation of cholesterol biosynthetic process"/>
    <property type="evidence" value="ECO:0007669"/>
    <property type="project" value="TreeGrafter"/>
</dbReference>
<dbReference type="PROSITE" id="PS50156">
    <property type="entry name" value="SSD"/>
    <property type="match status" value="1"/>
</dbReference>
<dbReference type="AlphaFoldDB" id="A0A9P6X139"/>
<evidence type="ECO:0000256" key="13">
    <source>
        <dbReference type="ARBA" id="ARBA00023098"/>
    </source>
</evidence>
<name>A0A9P6X139_RHIOR</name>
<evidence type="ECO:0000256" key="9">
    <source>
        <dbReference type="ARBA" id="ARBA00022737"/>
    </source>
</evidence>
<dbReference type="GO" id="GO:0008203">
    <property type="term" value="P:cholesterol metabolic process"/>
    <property type="evidence" value="ECO:0007669"/>
    <property type="project" value="UniProtKB-KW"/>
</dbReference>
<dbReference type="InterPro" id="IPR015943">
    <property type="entry name" value="WD40/YVTN_repeat-like_dom_sf"/>
</dbReference>